<dbReference type="InterPro" id="IPR011249">
    <property type="entry name" value="Metalloenz_LuxS/M16"/>
</dbReference>
<evidence type="ECO:0000256" key="3">
    <source>
        <dbReference type="SAM" id="SignalP"/>
    </source>
</evidence>
<keyword evidence="7" id="KW-1185">Reference proteome</keyword>
<dbReference type="GO" id="GO:0008237">
    <property type="term" value="F:metallopeptidase activity"/>
    <property type="evidence" value="ECO:0007669"/>
    <property type="project" value="UniProtKB-KW"/>
</dbReference>
<dbReference type="EMBL" id="JH660633">
    <property type="protein sequence ID" value="EIM31260.1"/>
    <property type="molecule type" value="Genomic_DNA"/>
</dbReference>
<sequence length="936" mass="99482" precursor="true">MKAMFVAGLVVLQLGAAPAIGAAPPQEPSAPVASAREIVAGVKIPYQSFTLDNGLRVLVHTDRKAPVVAVSVWYNVGSKHEPKGESGFAHLFEHLMFGGSENADASFFEPMQQLGATNLNGTTSYDRTNYYETVPTGALEKTLYLESDRMGHLLGAITQAKLDNQRGVVQNEKRQRDNQPYGLVQYAQAAALFPADHPYGHPPIGSMADLDAASLDDVHGWFRQHYGPNNAVLVLAGDIDLATAKPLVERYFGPIKRGPDSSPIAVAFPTLPARKDETLQDRVATTRLYRTWVVPGLNDPDAVPLAIGASVLGGLASSRLDNVLVRDEKLAVSVSAGLQTFAQVSLFAVSAHVKPGVDPAVVARRLDAIIADLIAEGPTAGEVDRVAIQNAVDTIKSLESVGGKAGTLAEGLLYSNDPDHYAQDLDAYAAATPATVKAALGQWLSRPVYALTVTPGARPADREAQAVTKASKPASAVSQTQVPVVKRAPAPAVGEIADLTVPPVTRARLSNGIEVVYAQRRALPTTQVALSLDAGYAADPKAKRGTAALTTALLQEGTTTLSSLGIAERQETLGASITAGSSMDRTRITLSALTANLGPSLDLFADVALHPAFAPNEVDRGRTQMLARIAEEKTEPGTIAARYLAPALYGRDHPYGMPGTGDAQAVATMTRDDDLAEFHRAWFRPEKAKLFVVSDLPLATLQPLLEARFGTWNGTGPAGTKRFDIPTPAPRPRIVLVDRKDSPQSLITAAVVLAVKGTDDTLALESAAEVVGGSFLSRINMDLREEKGWSYGVWAELEQVRDRMTYTISAPVQADKTGAAIAALLADHQAFLTGKGVTAEELERTRSGMIRALPGAFETAGAVLGAMQENDRLGRPDDYYQQLPTRVRALDPERLDAAMRGTVDPARMTWVVVGDAASVQPQLESLALPVEVVAAP</sequence>
<reference evidence="6 7" key="1">
    <citation type="submission" date="2012-02" db="EMBL/GenBank/DDBJ databases">
        <title>Improved High-Quality Draft sequence of Microvirga sp. WSM3557.</title>
        <authorList>
            <consortium name="US DOE Joint Genome Institute"/>
            <person name="Lucas S."/>
            <person name="Han J."/>
            <person name="Lapidus A."/>
            <person name="Cheng J.-F."/>
            <person name="Goodwin L."/>
            <person name="Pitluck S."/>
            <person name="Peters L."/>
            <person name="Zhang X."/>
            <person name="Detter J.C."/>
            <person name="Han C."/>
            <person name="Tapia R."/>
            <person name="Land M."/>
            <person name="Hauser L."/>
            <person name="Kyrpides N."/>
            <person name="Ivanova N."/>
            <person name="Pagani I."/>
            <person name="Brau L."/>
            <person name="Yates R."/>
            <person name="O'Hara G."/>
            <person name="Rui T."/>
            <person name="Howieson J."/>
            <person name="Reeve W."/>
            <person name="Woyke T."/>
        </authorList>
    </citation>
    <scope>NUCLEOTIDE SEQUENCE [LARGE SCALE GENOMIC DNA]</scope>
    <source>
        <strain evidence="6 7">WSM3557</strain>
    </source>
</reference>
<dbReference type="RefSeq" id="WP_009488731.1">
    <property type="nucleotide sequence ID" value="NZ_CP141049.1"/>
</dbReference>
<organism evidence="6 7">
    <name type="scientific">Microvirga lotononidis</name>
    <dbReference type="NCBI Taxonomy" id="864069"/>
    <lineage>
        <taxon>Bacteria</taxon>
        <taxon>Pseudomonadati</taxon>
        <taxon>Pseudomonadota</taxon>
        <taxon>Alphaproteobacteria</taxon>
        <taxon>Hyphomicrobiales</taxon>
        <taxon>Methylobacteriaceae</taxon>
        <taxon>Microvirga</taxon>
    </lineage>
</organism>
<dbReference type="Pfam" id="PF00675">
    <property type="entry name" value="Peptidase_M16"/>
    <property type="match status" value="2"/>
</dbReference>
<dbReference type="SUPFAM" id="SSF63411">
    <property type="entry name" value="LuxS/MPP-like metallohydrolase"/>
    <property type="match status" value="4"/>
</dbReference>
<feature type="domain" description="Peptidase M16 C-terminal" evidence="5">
    <location>
        <begin position="673"/>
        <end position="848"/>
    </location>
</feature>
<feature type="domain" description="Peptidase M16 N-terminal" evidence="4">
    <location>
        <begin position="56"/>
        <end position="181"/>
    </location>
</feature>
<dbReference type="Pfam" id="PF05193">
    <property type="entry name" value="Peptidase_M16_C"/>
    <property type="match status" value="2"/>
</dbReference>
<dbReference type="OrthoDB" id="9811314at2"/>
<keyword evidence="3" id="KW-0732">Signal</keyword>
<name>I4Z4W8_9HYPH</name>
<comment type="similarity">
    <text evidence="1">Belongs to the peptidase M16 family.</text>
</comment>
<evidence type="ECO:0000259" key="4">
    <source>
        <dbReference type="Pfam" id="PF00675"/>
    </source>
</evidence>
<dbReference type="STRING" id="864069.MicloDRAFT_00002500"/>
<dbReference type="InterPro" id="IPR050361">
    <property type="entry name" value="MPP/UQCRC_Complex"/>
</dbReference>
<dbReference type="PANTHER" id="PTHR11851:SF49">
    <property type="entry name" value="MITOCHONDRIAL-PROCESSING PEPTIDASE SUBUNIT ALPHA"/>
    <property type="match status" value="1"/>
</dbReference>
<dbReference type="Gene3D" id="3.30.830.10">
    <property type="entry name" value="Metalloenzyme, LuxS/M16 peptidase-like"/>
    <property type="match status" value="4"/>
</dbReference>
<gene>
    <name evidence="6" type="ORF">MicloDRAFT_00002500</name>
</gene>
<keyword evidence="2" id="KW-0378">Hydrolase</keyword>
<dbReference type="GO" id="GO:0046872">
    <property type="term" value="F:metal ion binding"/>
    <property type="evidence" value="ECO:0007669"/>
    <property type="project" value="InterPro"/>
</dbReference>
<feature type="domain" description="Peptidase M16 N-terminal" evidence="4">
    <location>
        <begin position="516"/>
        <end position="649"/>
    </location>
</feature>
<feature type="domain" description="Peptidase M16 C-terminal" evidence="5">
    <location>
        <begin position="214"/>
        <end position="387"/>
    </location>
</feature>
<evidence type="ECO:0000313" key="6">
    <source>
        <dbReference type="EMBL" id="EIM31260.1"/>
    </source>
</evidence>
<dbReference type="PATRIC" id="fig|864069.3.peg.269"/>
<proteinExistence type="inferred from homology"/>
<evidence type="ECO:0000256" key="1">
    <source>
        <dbReference type="ARBA" id="ARBA00007261"/>
    </source>
</evidence>
<dbReference type="PANTHER" id="PTHR11851">
    <property type="entry name" value="METALLOPROTEASE"/>
    <property type="match status" value="1"/>
</dbReference>
<feature type="signal peptide" evidence="3">
    <location>
        <begin position="1"/>
        <end position="22"/>
    </location>
</feature>
<keyword evidence="2" id="KW-0482">Metalloprotease</keyword>
<protein>
    <submittedName>
        <fullName evidence="6">Putative Zn-dependent peptidase</fullName>
    </submittedName>
</protein>
<dbReference type="eggNOG" id="COG0612">
    <property type="taxonomic scope" value="Bacteria"/>
</dbReference>
<dbReference type="Proteomes" id="UP000003947">
    <property type="component" value="Unassembled WGS sequence"/>
</dbReference>
<keyword evidence="2" id="KW-0645">Protease</keyword>
<evidence type="ECO:0000259" key="5">
    <source>
        <dbReference type="Pfam" id="PF05193"/>
    </source>
</evidence>
<feature type="chain" id="PRO_5003698408" evidence="3">
    <location>
        <begin position="23"/>
        <end position="936"/>
    </location>
</feature>
<evidence type="ECO:0000313" key="7">
    <source>
        <dbReference type="Proteomes" id="UP000003947"/>
    </source>
</evidence>
<dbReference type="HOGENOM" id="CLU_007487_0_0_5"/>
<accession>I4Z4W8</accession>
<dbReference type="AlphaFoldDB" id="I4Z4W8"/>
<evidence type="ECO:0000256" key="2">
    <source>
        <dbReference type="ARBA" id="ARBA00023049"/>
    </source>
</evidence>
<dbReference type="InterPro" id="IPR011765">
    <property type="entry name" value="Pept_M16_N"/>
</dbReference>
<dbReference type="InterPro" id="IPR007863">
    <property type="entry name" value="Peptidase_M16_C"/>
</dbReference>